<evidence type="ECO:0000256" key="1">
    <source>
        <dbReference type="SAM" id="MobiDB-lite"/>
    </source>
</evidence>
<proteinExistence type="predicted"/>
<evidence type="ECO:0000313" key="4">
    <source>
        <dbReference type="Proteomes" id="UP000229433"/>
    </source>
</evidence>
<evidence type="ECO:0008006" key="5">
    <source>
        <dbReference type="Google" id="ProtNLM"/>
    </source>
</evidence>
<dbReference type="Proteomes" id="UP000229433">
    <property type="component" value="Unassembled WGS sequence"/>
</dbReference>
<protein>
    <recommendedName>
        <fullName evidence="5">Lipoprotein</fullName>
    </recommendedName>
</protein>
<accession>A0A2G1VLQ2</accession>
<evidence type="ECO:0000256" key="2">
    <source>
        <dbReference type="SAM" id="Phobius"/>
    </source>
</evidence>
<keyword evidence="2" id="KW-0812">Transmembrane</keyword>
<reference evidence="3 4" key="1">
    <citation type="submission" date="2017-08" db="EMBL/GenBank/DDBJ databases">
        <title>The whole genome shortgun sequences of strain Leeuwenhoekiella nanhaiensis G18 from the South China Sea.</title>
        <authorList>
            <person name="Liu Q."/>
        </authorList>
    </citation>
    <scope>NUCLEOTIDE SEQUENCE [LARGE SCALE GENOMIC DNA]</scope>
    <source>
        <strain evidence="3 4">G18</strain>
    </source>
</reference>
<name>A0A2G1VLQ2_9FLAO</name>
<keyword evidence="2" id="KW-0472">Membrane</keyword>
<feature type="transmembrane region" description="Helical" evidence="2">
    <location>
        <begin position="171"/>
        <end position="190"/>
    </location>
</feature>
<feature type="compositionally biased region" description="Low complexity" evidence="1">
    <location>
        <begin position="113"/>
        <end position="128"/>
    </location>
</feature>
<dbReference type="RefSeq" id="WP_099647788.1">
    <property type="nucleotide sequence ID" value="NZ_KZ319314.1"/>
</dbReference>
<dbReference type="EMBL" id="NQXA01000035">
    <property type="protein sequence ID" value="PHQ27696.1"/>
    <property type="molecule type" value="Genomic_DNA"/>
</dbReference>
<gene>
    <name evidence="3" type="ORF">CJ305_18695</name>
</gene>
<feature type="compositionally biased region" description="Basic and acidic residues" evidence="1">
    <location>
        <begin position="36"/>
        <end position="66"/>
    </location>
</feature>
<sequence length="207" mass="23602">MKTYAINKFVWRISAIAFLIGLLMLASSCGTRKREKSREQEKTKTELREQIKRETSEQKETLEESTKITNEQIQSIADNIDFESIDQDKDFELSIGIDSTGTLNIKGRNVRGSKSNSQTKTNKTDTTTSIKKEVWHAEASEAIDLNHNQENETDKLDVNVDSDKGNWLDSLSWSLFWIVVLVALAGYSYYKRAAIILKLKSLLKSIF</sequence>
<dbReference type="AlphaFoldDB" id="A0A2G1VLQ2"/>
<keyword evidence="2" id="KW-1133">Transmembrane helix</keyword>
<evidence type="ECO:0000313" key="3">
    <source>
        <dbReference type="EMBL" id="PHQ27696.1"/>
    </source>
</evidence>
<comment type="caution">
    <text evidence="3">The sequence shown here is derived from an EMBL/GenBank/DDBJ whole genome shotgun (WGS) entry which is preliminary data.</text>
</comment>
<organism evidence="3 4">
    <name type="scientific">Leeuwenhoekiella nanhaiensis</name>
    <dbReference type="NCBI Taxonomy" id="1655491"/>
    <lineage>
        <taxon>Bacteria</taxon>
        <taxon>Pseudomonadati</taxon>
        <taxon>Bacteroidota</taxon>
        <taxon>Flavobacteriia</taxon>
        <taxon>Flavobacteriales</taxon>
        <taxon>Flavobacteriaceae</taxon>
        <taxon>Leeuwenhoekiella</taxon>
    </lineage>
</organism>
<feature type="region of interest" description="Disordered" evidence="1">
    <location>
        <begin position="108"/>
        <end position="128"/>
    </location>
</feature>
<dbReference type="PROSITE" id="PS51257">
    <property type="entry name" value="PROKAR_LIPOPROTEIN"/>
    <property type="match status" value="1"/>
</dbReference>
<keyword evidence="4" id="KW-1185">Reference proteome</keyword>
<feature type="region of interest" description="Disordered" evidence="1">
    <location>
        <begin position="31"/>
        <end position="66"/>
    </location>
</feature>